<dbReference type="InterPro" id="IPR036291">
    <property type="entry name" value="NAD(P)-bd_dom_sf"/>
</dbReference>
<name>A0A6A5TMI5_9PLEO</name>
<dbReference type="OrthoDB" id="191139at2759"/>
<organism evidence="1 2">
    <name type="scientific">Byssothecium circinans</name>
    <dbReference type="NCBI Taxonomy" id="147558"/>
    <lineage>
        <taxon>Eukaryota</taxon>
        <taxon>Fungi</taxon>
        <taxon>Dikarya</taxon>
        <taxon>Ascomycota</taxon>
        <taxon>Pezizomycotina</taxon>
        <taxon>Dothideomycetes</taxon>
        <taxon>Pleosporomycetidae</taxon>
        <taxon>Pleosporales</taxon>
        <taxon>Massarineae</taxon>
        <taxon>Massarinaceae</taxon>
        <taxon>Byssothecium</taxon>
    </lineage>
</organism>
<dbReference type="SUPFAM" id="SSF51735">
    <property type="entry name" value="NAD(P)-binding Rossmann-fold domains"/>
    <property type="match status" value="1"/>
</dbReference>
<dbReference type="GO" id="GO:0005811">
    <property type="term" value="C:lipid droplet"/>
    <property type="evidence" value="ECO:0007669"/>
    <property type="project" value="TreeGrafter"/>
</dbReference>
<sequence length="289" mass="31237">MAGTIILTGANSSLGIPAAEHLLSAYPAYNAIFTVRDASSSDANTARLRETISRFPNAKATVDALDLSNLSAVHAFADRIISDISTGKYPPLAAIIANTYYWNLVSDPEITSDGFDKTIEVAHIAHSAPHSATVGQLWGERPCKNSMEKYPPVIPSDLDELIKPVADADKQGRGYQRYATAKLAVTTWLYPLNRYLQNDASLSRISAVAINPGNLVDSRALTSNTPASLHRMQRFVFKPLLPLLKMSMGPTLRTAQPAGIDVVELAVNPRFADKRGFFNVVAGRSELAG</sequence>
<dbReference type="Proteomes" id="UP000800035">
    <property type="component" value="Unassembled WGS sequence"/>
</dbReference>
<dbReference type="GO" id="GO:0005789">
    <property type="term" value="C:endoplasmic reticulum membrane"/>
    <property type="evidence" value="ECO:0007669"/>
    <property type="project" value="TreeGrafter"/>
</dbReference>
<gene>
    <name evidence="1" type="ORF">CC80DRAFT_506511</name>
</gene>
<dbReference type="GO" id="GO:0000253">
    <property type="term" value="F:3-beta-hydroxysteroid 3-dehydrogenase (NADP+) activity"/>
    <property type="evidence" value="ECO:0007669"/>
    <property type="project" value="TreeGrafter"/>
</dbReference>
<dbReference type="PANTHER" id="PTHR43647">
    <property type="entry name" value="DEHYDROGENASE"/>
    <property type="match status" value="1"/>
</dbReference>
<keyword evidence="2" id="KW-1185">Reference proteome</keyword>
<evidence type="ECO:0008006" key="3">
    <source>
        <dbReference type="Google" id="ProtNLM"/>
    </source>
</evidence>
<proteinExistence type="predicted"/>
<dbReference type="Gene3D" id="3.40.50.720">
    <property type="entry name" value="NAD(P)-binding Rossmann-like Domain"/>
    <property type="match status" value="1"/>
</dbReference>
<dbReference type="InterPro" id="IPR051593">
    <property type="entry name" value="Ergosterol_Biosynth_ERG27"/>
</dbReference>
<accession>A0A6A5TMI5</accession>
<evidence type="ECO:0000313" key="2">
    <source>
        <dbReference type="Proteomes" id="UP000800035"/>
    </source>
</evidence>
<dbReference type="GO" id="GO:0005741">
    <property type="term" value="C:mitochondrial outer membrane"/>
    <property type="evidence" value="ECO:0007669"/>
    <property type="project" value="TreeGrafter"/>
</dbReference>
<dbReference type="AlphaFoldDB" id="A0A6A5TMI5"/>
<reference evidence="1" key="1">
    <citation type="journal article" date="2020" name="Stud. Mycol.">
        <title>101 Dothideomycetes genomes: a test case for predicting lifestyles and emergence of pathogens.</title>
        <authorList>
            <person name="Haridas S."/>
            <person name="Albert R."/>
            <person name="Binder M."/>
            <person name="Bloem J."/>
            <person name="Labutti K."/>
            <person name="Salamov A."/>
            <person name="Andreopoulos B."/>
            <person name="Baker S."/>
            <person name="Barry K."/>
            <person name="Bills G."/>
            <person name="Bluhm B."/>
            <person name="Cannon C."/>
            <person name="Castanera R."/>
            <person name="Culley D."/>
            <person name="Daum C."/>
            <person name="Ezra D."/>
            <person name="Gonzalez J."/>
            <person name="Henrissat B."/>
            <person name="Kuo A."/>
            <person name="Liang C."/>
            <person name="Lipzen A."/>
            <person name="Lutzoni F."/>
            <person name="Magnuson J."/>
            <person name="Mondo S."/>
            <person name="Nolan M."/>
            <person name="Ohm R."/>
            <person name="Pangilinan J."/>
            <person name="Park H.-J."/>
            <person name="Ramirez L."/>
            <person name="Alfaro M."/>
            <person name="Sun H."/>
            <person name="Tritt A."/>
            <person name="Yoshinaga Y."/>
            <person name="Zwiers L.-H."/>
            <person name="Turgeon B."/>
            <person name="Goodwin S."/>
            <person name="Spatafora J."/>
            <person name="Crous P."/>
            <person name="Grigoriev I."/>
        </authorList>
    </citation>
    <scope>NUCLEOTIDE SEQUENCE</scope>
    <source>
        <strain evidence="1">CBS 675.92</strain>
    </source>
</reference>
<dbReference type="EMBL" id="ML977000">
    <property type="protein sequence ID" value="KAF1954083.1"/>
    <property type="molecule type" value="Genomic_DNA"/>
</dbReference>
<evidence type="ECO:0000313" key="1">
    <source>
        <dbReference type="EMBL" id="KAF1954083.1"/>
    </source>
</evidence>
<dbReference type="PANTHER" id="PTHR43647:SF4">
    <property type="entry name" value="KETOREDUCTASE (KR) DOMAIN-CONTAINING PROTEIN"/>
    <property type="match status" value="1"/>
</dbReference>
<protein>
    <recommendedName>
        <fullName evidence="3">NAD(P)-binding protein</fullName>
    </recommendedName>
</protein>